<keyword evidence="2" id="KW-1185">Reference proteome</keyword>
<dbReference type="EMBL" id="QUBQ01000010">
    <property type="protein sequence ID" value="REK69151.1"/>
    <property type="molecule type" value="Genomic_DNA"/>
</dbReference>
<evidence type="ECO:0000313" key="1">
    <source>
        <dbReference type="EMBL" id="REK69151.1"/>
    </source>
</evidence>
<protein>
    <submittedName>
        <fullName evidence="1">Uncharacterized protein</fullName>
    </submittedName>
</protein>
<dbReference type="AlphaFoldDB" id="A0A371NZV6"/>
<reference evidence="1 2" key="1">
    <citation type="submission" date="2018-08" db="EMBL/GenBank/DDBJ databases">
        <title>Paenibacillus sp. M4BSY-1, whole genome shotgun sequence.</title>
        <authorList>
            <person name="Tuo L."/>
        </authorList>
    </citation>
    <scope>NUCLEOTIDE SEQUENCE [LARGE SCALE GENOMIC DNA]</scope>
    <source>
        <strain evidence="1 2">M4BSY-1</strain>
    </source>
</reference>
<comment type="caution">
    <text evidence="1">The sequence shown here is derived from an EMBL/GenBank/DDBJ whole genome shotgun (WGS) entry which is preliminary data.</text>
</comment>
<evidence type="ECO:0000313" key="2">
    <source>
        <dbReference type="Proteomes" id="UP000261905"/>
    </source>
</evidence>
<dbReference type="OrthoDB" id="9874049at2"/>
<dbReference type="Proteomes" id="UP000261905">
    <property type="component" value="Unassembled WGS sequence"/>
</dbReference>
<proteinExistence type="predicted"/>
<accession>A0A371NZV6</accession>
<dbReference type="RefSeq" id="WP_116050262.1">
    <property type="nucleotide sequence ID" value="NZ_QUBQ01000010.1"/>
</dbReference>
<gene>
    <name evidence="1" type="ORF">DX130_25830</name>
</gene>
<name>A0A371NZV6_9BACL</name>
<sequence>MTTKYKLDDLLDIIRKRLEIQDDADCFHANIAGIQTAFEKKGAEELVITTDFMYMTLHPGQVNEHHNKLIEMVEFGHTEYKEPLNLDHPIEIAAFLSDDLDETKKSQSSPFNFVLKVWKHRYDIEDVADKFEMIFEETHLELESVSEDEIVIRANGAEVYAHSFESYADKLLEQDQGIIYEQIHLSITGKVAVIDSWHIPSERSAIAVSTVLNFLVTYYHSILIKANLMHSAEIIRSRNIRSDDVIIDGVSYEVYLGPSAMI</sequence>
<organism evidence="1 2">
    <name type="scientific">Paenibacillus paeoniae</name>
    <dbReference type="NCBI Taxonomy" id="2292705"/>
    <lineage>
        <taxon>Bacteria</taxon>
        <taxon>Bacillati</taxon>
        <taxon>Bacillota</taxon>
        <taxon>Bacilli</taxon>
        <taxon>Bacillales</taxon>
        <taxon>Paenibacillaceae</taxon>
        <taxon>Paenibacillus</taxon>
    </lineage>
</organism>